<proteinExistence type="predicted"/>
<organism evidence="1 2">
    <name type="scientific">Caerostris darwini</name>
    <dbReference type="NCBI Taxonomy" id="1538125"/>
    <lineage>
        <taxon>Eukaryota</taxon>
        <taxon>Metazoa</taxon>
        <taxon>Ecdysozoa</taxon>
        <taxon>Arthropoda</taxon>
        <taxon>Chelicerata</taxon>
        <taxon>Arachnida</taxon>
        <taxon>Araneae</taxon>
        <taxon>Araneomorphae</taxon>
        <taxon>Entelegynae</taxon>
        <taxon>Araneoidea</taxon>
        <taxon>Araneidae</taxon>
        <taxon>Caerostris</taxon>
    </lineage>
</organism>
<dbReference type="AlphaFoldDB" id="A0AAV4PRJ0"/>
<comment type="caution">
    <text evidence="1">The sequence shown here is derived from an EMBL/GenBank/DDBJ whole genome shotgun (WGS) entry which is preliminary data.</text>
</comment>
<dbReference type="EMBL" id="BPLQ01003163">
    <property type="protein sequence ID" value="GIX98441.1"/>
    <property type="molecule type" value="Genomic_DNA"/>
</dbReference>
<gene>
    <name evidence="1" type="ORF">CDAR_122011</name>
</gene>
<sequence length="94" mass="10727">MCVLLLPVDWRVLRAHTVRATGFSKCSPGTYAVIRTASVRTGYQLFPMLQRCRDMNETVVFDPSETTTFDTDHNGLDFSRHHDRTCPHWSAANI</sequence>
<dbReference type="Proteomes" id="UP001054837">
    <property type="component" value="Unassembled WGS sequence"/>
</dbReference>
<evidence type="ECO:0000313" key="2">
    <source>
        <dbReference type="Proteomes" id="UP001054837"/>
    </source>
</evidence>
<reference evidence="1 2" key="1">
    <citation type="submission" date="2021-06" db="EMBL/GenBank/DDBJ databases">
        <title>Caerostris darwini draft genome.</title>
        <authorList>
            <person name="Kono N."/>
            <person name="Arakawa K."/>
        </authorList>
    </citation>
    <scope>NUCLEOTIDE SEQUENCE [LARGE SCALE GENOMIC DNA]</scope>
</reference>
<accession>A0AAV4PRJ0</accession>
<name>A0AAV4PRJ0_9ARAC</name>
<keyword evidence="2" id="KW-1185">Reference proteome</keyword>
<protein>
    <recommendedName>
        <fullName evidence="3">Secreted protein</fullName>
    </recommendedName>
</protein>
<evidence type="ECO:0000313" key="1">
    <source>
        <dbReference type="EMBL" id="GIX98441.1"/>
    </source>
</evidence>
<evidence type="ECO:0008006" key="3">
    <source>
        <dbReference type="Google" id="ProtNLM"/>
    </source>
</evidence>